<dbReference type="PANTHER" id="PTHR43439:SF2">
    <property type="entry name" value="ENZYME, PUTATIVE (JCVI)-RELATED"/>
    <property type="match status" value="1"/>
</dbReference>
<dbReference type="EMBL" id="OOIP01000007">
    <property type="protein sequence ID" value="SPO37696.1"/>
    <property type="molecule type" value="Genomic_DNA"/>
</dbReference>
<evidence type="ECO:0000259" key="4">
    <source>
        <dbReference type="Pfam" id="PF00501"/>
    </source>
</evidence>
<proteinExistence type="predicted"/>
<dbReference type="InterPro" id="IPR000873">
    <property type="entry name" value="AMP-dep_synth/lig_dom"/>
</dbReference>
<dbReference type="InterPro" id="IPR036291">
    <property type="entry name" value="NAD(P)-bd_dom_sf"/>
</dbReference>
<evidence type="ECO:0000256" key="3">
    <source>
        <dbReference type="SAM" id="MobiDB-lite"/>
    </source>
</evidence>
<sequence length="1180" mass="125604">MATATPFSPEVPPYLSLSITQALSLPHPSSPEPRHHRSVNALIDARARASAKPAVGFTHLDHQTTPKWSCTSLSYAQLRSLGLDVAQLIRDRLPDAQARNAKSPNGTPLVAVLSPSGIDLFAHILALWRLGFGVLCIAPGSPAEAISNLLRLTDTRAILAHASQLRAAQDGVDHLRGVQAGSDALVVPMHDGIASLLTDGPAASAASADGGLAPTPSPSADDASGPGPEDVLVTMHTSGSSGLPKPIYQPHRFWTQSMLTAAGTDLAAFTTTPLFHGGMSDFLRSLQAGSNIYFHPSAAPGALTAAAIARAAAACPQPISYFLSVPYILEMLYNDPRGTGKELLRPMQLVSTGGAPLPQELGDAMVHDGIRLVSRLGSSECGFLMSSWRDFERDREWSYLRVPDEEGHRLLHFEPVAADSYELVVDPTWPVKLVSNRDDGSYATSDLYAPHPTKPHTWKYAARSDDTLVLISGKKTTAPQLEARLRSSDLVAEAIAFGANRAIVGALVFLAPSPAGDGGGSELTLEAKQKVLGRLKPVVDDYNRASPPHAQLAIEMVHLLPPSALADIPRASKGSLQRGRAYQQYEPLIAKIYKDFEEGRSISLVPEGATANGSVNGKRALAGDELVAWLIDTIERLRGGGGDAAASAERKKDKPISGDTDLFVAGVDSIQAARIRAAIHQHIELGGQLLQKNVVYDYPTPALLASHIQEVGEGRPGGAADGESAQAKRDDTQHRLMEQLVEKYSSFPALDVGPNQTGDDEQRELVVLTGVTGALGAHLFDQVRARCAQAPARIVCLVRAEDEERARTRVLTSLKARRLPSSVEHVEASGTAEVLCLAADLAASTTCGLSEDQLRQLSVGCGRVTTVHAAWAVNFVGSLQSFEAEQIAGLRNLIQLHRRLAAAAGSSDRSHFAFCSSVASILGAPPSTEFHTALSVAGDGDEAYAETLPSSPRTAAAMGYARSKWVAEHICARYGRQTGEGCSVMRFGQLCSDTAGGVWNESEGWPLLIRTADEVGCLPMLDDERLAWLPVDVAAASIVDLVRPSSPADAAGGDSGDVPIYHLVADAAKAAPWESLLVWLSREMDFERVSPRRWIERLEADEERIKARGMLELWRRNYAAAPSSGGGSSSSSSGAKPARIDASHAQAGSASLRSAPPVDEQLIRRTVTAWRQSGFLGQSN</sequence>
<evidence type="ECO:0000256" key="1">
    <source>
        <dbReference type="ARBA" id="ARBA00022450"/>
    </source>
</evidence>
<dbReference type="InterPro" id="IPR009081">
    <property type="entry name" value="PP-bd_ACP"/>
</dbReference>
<dbReference type="InterPro" id="IPR051414">
    <property type="entry name" value="Adenylate-forming_Reductase"/>
</dbReference>
<name>A0A5C3F191_9BASI</name>
<evidence type="ECO:0000313" key="8">
    <source>
        <dbReference type="Proteomes" id="UP000323386"/>
    </source>
</evidence>
<feature type="domain" description="Thioester reductase (TE)" evidence="6">
    <location>
        <begin position="768"/>
        <end position="1038"/>
    </location>
</feature>
<keyword evidence="1" id="KW-0596">Phosphopantetheine</keyword>
<dbReference type="InterPro" id="IPR013120">
    <property type="entry name" value="FAR_NAD-bd"/>
</dbReference>
<keyword evidence="2" id="KW-0597">Phosphoprotein</keyword>
<dbReference type="Pfam" id="PF00501">
    <property type="entry name" value="AMP-binding"/>
    <property type="match status" value="1"/>
</dbReference>
<dbReference type="SUPFAM" id="SSF51735">
    <property type="entry name" value="NAD(P)-binding Rossmann-fold domains"/>
    <property type="match status" value="1"/>
</dbReference>
<keyword evidence="8" id="KW-1185">Reference proteome</keyword>
<protein>
    <submittedName>
        <fullName evidence="7">Related to LYS2 - L-aminoadipate-semialdehyde dehydrogenase, large subunit</fullName>
    </submittedName>
</protein>
<feature type="region of interest" description="Disordered" evidence="3">
    <location>
        <begin position="1121"/>
        <end position="1157"/>
    </location>
</feature>
<dbReference type="AlphaFoldDB" id="A0A5C3F191"/>
<dbReference type="PANTHER" id="PTHR43439">
    <property type="entry name" value="PHENYLACETATE-COENZYME A LIGASE"/>
    <property type="match status" value="1"/>
</dbReference>
<dbReference type="SUPFAM" id="SSF47336">
    <property type="entry name" value="ACP-like"/>
    <property type="match status" value="1"/>
</dbReference>
<dbReference type="OrthoDB" id="429813at2759"/>
<gene>
    <name evidence="7" type="ORF">PSFLO_03172</name>
</gene>
<feature type="domain" description="Carrier" evidence="5">
    <location>
        <begin position="648"/>
        <end position="708"/>
    </location>
</feature>
<dbReference type="Gene3D" id="3.40.50.12780">
    <property type="entry name" value="N-terminal domain of ligase-like"/>
    <property type="match status" value="1"/>
</dbReference>
<accession>A0A5C3F191</accession>
<feature type="compositionally biased region" description="Low complexity" evidence="3">
    <location>
        <begin position="205"/>
        <end position="214"/>
    </location>
</feature>
<dbReference type="Gene3D" id="1.10.1200.10">
    <property type="entry name" value="ACP-like"/>
    <property type="match status" value="1"/>
</dbReference>
<dbReference type="Gene3D" id="3.40.50.720">
    <property type="entry name" value="NAD(P)-binding Rossmann-like Domain"/>
    <property type="match status" value="1"/>
</dbReference>
<feature type="domain" description="AMP-dependent synthetase/ligase" evidence="4">
    <location>
        <begin position="72"/>
        <end position="397"/>
    </location>
</feature>
<dbReference type="SUPFAM" id="SSF56801">
    <property type="entry name" value="Acetyl-CoA synthetase-like"/>
    <property type="match status" value="1"/>
</dbReference>
<dbReference type="Proteomes" id="UP000323386">
    <property type="component" value="Unassembled WGS sequence"/>
</dbReference>
<evidence type="ECO:0000256" key="2">
    <source>
        <dbReference type="ARBA" id="ARBA00022553"/>
    </source>
</evidence>
<dbReference type="InterPro" id="IPR036736">
    <property type="entry name" value="ACP-like_sf"/>
</dbReference>
<dbReference type="Pfam" id="PF23562">
    <property type="entry name" value="AMP-binding_C_3"/>
    <property type="match status" value="1"/>
</dbReference>
<dbReference type="Pfam" id="PF00550">
    <property type="entry name" value="PP-binding"/>
    <property type="match status" value="1"/>
</dbReference>
<evidence type="ECO:0000259" key="5">
    <source>
        <dbReference type="Pfam" id="PF00550"/>
    </source>
</evidence>
<evidence type="ECO:0000313" key="7">
    <source>
        <dbReference type="EMBL" id="SPO37696.1"/>
    </source>
</evidence>
<dbReference type="Pfam" id="PF07993">
    <property type="entry name" value="NAD_binding_4"/>
    <property type="match status" value="1"/>
</dbReference>
<evidence type="ECO:0000259" key="6">
    <source>
        <dbReference type="Pfam" id="PF07993"/>
    </source>
</evidence>
<feature type="region of interest" description="Disordered" evidence="3">
    <location>
        <begin position="205"/>
        <end position="244"/>
    </location>
</feature>
<organism evidence="7 8">
    <name type="scientific">Pseudozyma flocculosa</name>
    <dbReference type="NCBI Taxonomy" id="84751"/>
    <lineage>
        <taxon>Eukaryota</taxon>
        <taxon>Fungi</taxon>
        <taxon>Dikarya</taxon>
        <taxon>Basidiomycota</taxon>
        <taxon>Ustilaginomycotina</taxon>
        <taxon>Ustilaginomycetes</taxon>
        <taxon>Ustilaginales</taxon>
        <taxon>Ustilaginaceae</taxon>
        <taxon>Pseudozyma</taxon>
    </lineage>
</organism>
<reference evidence="7 8" key="1">
    <citation type="submission" date="2018-03" db="EMBL/GenBank/DDBJ databases">
        <authorList>
            <person name="Guldener U."/>
        </authorList>
    </citation>
    <scope>NUCLEOTIDE SEQUENCE [LARGE SCALE GENOMIC DNA]</scope>
    <source>
        <strain evidence="7 8">DAOM196992</strain>
    </source>
</reference>
<dbReference type="InterPro" id="IPR042099">
    <property type="entry name" value="ANL_N_sf"/>
</dbReference>